<dbReference type="AlphaFoldDB" id="A0AAD2K2L4"/>
<organism evidence="1 3">
    <name type="scientific">Mycena citricolor</name>
    <dbReference type="NCBI Taxonomy" id="2018698"/>
    <lineage>
        <taxon>Eukaryota</taxon>
        <taxon>Fungi</taxon>
        <taxon>Dikarya</taxon>
        <taxon>Basidiomycota</taxon>
        <taxon>Agaricomycotina</taxon>
        <taxon>Agaricomycetes</taxon>
        <taxon>Agaricomycetidae</taxon>
        <taxon>Agaricales</taxon>
        <taxon>Marasmiineae</taxon>
        <taxon>Mycenaceae</taxon>
        <taxon>Mycena</taxon>
    </lineage>
</organism>
<protein>
    <submittedName>
        <fullName evidence="1">Uncharacterized protein</fullName>
    </submittedName>
</protein>
<feature type="non-terminal residue" evidence="1">
    <location>
        <position position="72"/>
    </location>
</feature>
<accession>A0AAD2K2L4</accession>
<dbReference type="Proteomes" id="UP001295794">
    <property type="component" value="Unassembled WGS sequence"/>
</dbReference>
<dbReference type="EMBL" id="CAVNYO010000400">
    <property type="protein sequence ID" value="CAK5274136.1"/>
    <property type="molecule type" value="Genomic_DNA"/>
</dbReference>
<evidence type="ECO:0000313" key="3">
    <source>
        <dbReference type="Proteomes" id="UP001295794"/>
    </source>
</evidence>
<name>A0AAD2K2L4_9AGAR</name>
<gene>
    <name evidence="1" type="ORF">MYCIT1_LOCUS21124</name>
    <name evidence="2" type="ORF">MYCIT1_LOCUS25152</name>
</gene>
<evidence type="ECO:0000313" key="1">
    <source>
        <dbReference type="EMBL" id="CAK5274136.1"/>
    </source>
</evidence>
<reference evidence="1" key="1">
    <citation type="submission" date="2023-11" db="EMBL/GenBank/DDBJ databases">
        <authorList>
            <person name="De Vega J J."/>
            <person name="De Vega J J."/>
        </authorList>
    </citation>
    <scope>NUCLEOTIDE SEQUENCE</scope>
</reference>
<keyword evidence="3" id="KW-1185">Reference proteome</keyword>
<dbReference type="EMBL" id="CAVNYO010000412">
    <property type="protein sequence ID" value="CAK5276687.1"/>
    <property type="molecule type" value="Genomic_DNA"/>
</dbReference>
<evidence type="ECO:0000313" key="2">
    <source>
        <dbReference type="EMBL" id="CAK5276687.1"/>
    </source>
</evidence>
<proteinExistence type="predicted"/>
<sequence>MSVLRAASSTRLLVPTHLSLIALLHSHFVQYHTACFLRGRNLANVVCDVAVVTEPGLPHCHRAKVQGAGSPV</sequence>
<comment type="caution">
    <text evidence="1">The sequence shown here is derived from an EMBL/GenBank/DDBJ whole genome shotgun (WGS) entry which is preliminary data.</text>
</comment>